<dbReference type="PANTHER" id="PTHR30204">
    <property type="entry name" value="REDOX-CYCLING DRUG-SENSING TRANSCRIPTIONAL ACTIVATOR SOXR"/>
    <property type="match status" value="1"/>
</dbReference>
<dbReference type="SUPFAM" id="SSF46955">
    <property type="entry name" value="Putative DNA-binding domain"/>
    <property type="match status" value="1"/>
</dbReference>
<dbReference type="GO" id="GO:0003677">
    <property type="term" value="F:DNA binding"/>
    <property type="evidence" value="ECO:0007669"/>
    <property type="project" value="UniProtKB-KW"/>
</dbReference>
<name>A0A328BUF3_9BACT</name>
<evidence type="ECO:0000313" key="4">
    <source>
        <dbReference type="Proteomes" id="UP000248553"/>
    </source>
</evidence>
<evidence type="ECO:0000313" key="3">
    <source>
        <dbReference type="EMBL" id="RAK70151.1"/>
    </source>
</evidence>
<accession>A0A328BUF3</accession>
<dbReference type="GO" id="GO:0003700">
    <property type="term" value="F:DNA-binding transcription factor activity"/>
    <property type="evidence" value="ECO:0007669"/>
    <property type="project" value="InterPro"/>
</dbReference>
<dbReference type="EMBL" id="QHKM01000001">
    <property type="protein sequence ID" value="RAK70151.1"/>
    <property type="molecule type" value="Genomic_DNA"/>
</dbReference>
<evidence type="ECO:0000259" key="2">
    <source>
        <dbReference type="PROSITE" id="PS50937"/>
    </source>
</evidence>
<gene>
    <name evidence="3" type="ORF">DLM85_04680</name>
</gene>
<dbReference type="PANTHER" id="PTHR30204:SF15">
    <property type="entry name" value="BLL5018 PROTEIN"/>
    <property type="match status" value="1"/>
</dbReference>
<dbReference type="PROSITE" id="PS50937">
    <property type="entry name" value="HTH_MERR_2"/>
    <property type="match status" value="1"/>
</dbReference>
<dbReference type="InterPro" id="IPR047057">
    <property type="entry name" value="MerR_fam"/>
</dbReference>
<protein>
    <submittedName>
        <fullName evidence="3">MerR family transcriptional regulator</fullName>
    </submittedName>
</protein>
<proteinExistence type="predicted"/>
<dbReference type="SMART" id="SM00422">
    <property type="entry name" value="HTH_MERR"/>
    <property type="match status" value="1"/>
</dbReference>
<evidence type="ECO:0000256" key="1">
    <source>
        <dbReference type="ARBA" id="ARBA00023125"/>
    </source>
</evidence>
<dbReference type="Proteomes" id="UP000248553">
    <property type="component" value="Unassembled WGS sequence"/>
</dbReference>
<dbReference type="OrthoDB" id="9810140at2"/>
<dbReference type="CDD" id="cd04765">
    <property type="entry name" value="HTH_MlrA-like_sg2"/>
    <property type="match status" value="1"/>
</dbReference>
<dbReference type="RefSeq" id="WP_111476885.1">
    <property type="nucleotide sequence ID" value="NZ_QHKM01000001.1"/>
</dbReference>
<sequence length="126" mass="14688">MPYKERDIEKQYYTIGEVAAQFDVAPSLIRFWETEFDDLKPRKSKKGNRLYSPQDIETFRTIYHLVKERGYTIPGARDLMKQRGPQLKEKVDVIHSLEKVRNFLVQLRKELDVAGKQASAGSANEQ</sequence>
<keyword evidence="1" id="KW-0238">DNA-binding</keyword>
<dbReference type="AlphaFoldDB" id="A0A328BUF3"/>
<dbReference type="InterPro" id="IPR000551">
    <property type="entry name" value="MerR-type_HTH_dom"/>
</dbReference>
<comment type="caution">
    <text evidence="3">The sequence shown here is derived from an EMBL/GenBank/DDBJ whole genome shotgun (WGS) entry which is preliminary data.</text>
</comment>
<dbReference type="Gene3D" id="1.10.1660.10">
    <property type="match status" value="1"/>
</dbReference>
<keyword evidence="4" id="KW-1185">Reference proteome</keyword>
<reference evidence="4" key="1">
    <citation type="submission" date="2018-05" db="EMBL/GenBank/DDBJ databases">
        <authorList>
            <person name="Nie L."/>
        </authorList>
    </citation>
    <scope>NUCLEOTIDE SEQUENCE [LARGE SCALE GENOMIC DNA]</scope>
    <source>
        <strain evidence="4">NL</strain>
    </source>
</reference>
<dbReference type="Pfam" id="PF13411">
    <property type="entry name" value="MerR_1"/>
    <property type="match status" value="1"/>
</dbReference>
<organism evidence="3 4">
    <name type="scientific">Hymenobacter edaphi</name>
    <dbReference type="NCBI Taxonomy" id="2211146"/>
    <lineage>
        <taxon>Bacteria</taxon>
        <taxon>Pseudomonadati</taxon>
        <taxon>Bacteroidota</taxon>
        <taxon>Cytophagia</taxon>
        <taxon>Cytophagales</taxon>
        <taxon>Hymenobacteraceae</taxon>
        <taxon>Hymenobacter</taxon>
    </lineage>
</organism>
<dbReference type="InterPro" id="IPR009061">
    <property type="entry name" value="DNA-bd_dom_put_sf"/>
</dbReference>
<feature type="domain" description="HTH merR-type" evidence="2">
    <location>
        <begin position="12"/>
        <end position="82"/>
    </location>
</feature>